<dbReference type="GO" id="GO:0031201">
    <property type="term" value="C:SNARE complex"/>
    <property type="evidence" value="ECO:0007669"/>
    <property type="project" value="TreeGrafter"/>
</dbReference>
<keyword evidence="4 8" id="KW-0653">Protein transport</keyword>
<dbReference type="GO" id="GO:0012507">
    <property type="term" value="C:ER to Golgi transport vesicle membrane"/>
    <property type="evidence" value="ECO:0007669"/>
    <property type="project" value="TreeGrafter"/>
</dbReference>
<dbReference type="GO" id="GO:0006906">
    <property type="term" value="P:vesicle fusion"/>
    <property type="evidence" value="ECO:0007669"/>
    <property type="project" value="TreeGrafter"/>
</dbReference>
<evidence type="ECO:0000256" key="8">
    <source>
        <dbReference type="PIRNR" id="PIRNR028865"/>
    </source>
</evidence>
<name>A0AAV9B4E3_ACOGR</name>
<evidence type="ECO:0000256" key="3">
    <source>
        <dbReference type="ARBA" id="ARBA00022692"/>
    </source>
</evidence>
<keyword evidence="2 8" id="KW-0813">Transport</keyword>
<evidence type="ECO:0000313" key="10">
    <source>
        <dbReference type="EMBL" id="KAK1271437.1"/>
    </source>
</evidence>
<keyword evidence="6" id="KW-0333">Golgi apparatus</keyword>
<dbReference type="PANTHER" id="PTHR21230:SF1">
    <property type="entry name" value="GOLGI SNAP RECEPTOR COMPLEX MEMBER 2"/>
    <property type="match status" value="1"/>
</dbReference>
<accession>A0AAV9B4E3</accession>
<dbReference type="Gene3D" id="1.20.5.110">
    <property type="match status" value="1"/>
</dbReference>
<organism evidence="10 11">
    <name type="scientific">Acorus gramineus</name>
    <name type="common">Dwarf sweet flag</name>
    <dbReference type="NCBI Taxonomy" id="55184"/>
    <lineage>
        <taxon>Eukaryota</taxon>
        <taxon>Viridiplantae</taxon>
        <taxon>Streptophyta</taxon>
        <taxon>Embryophyta</taxon>
        <taxon>Tracheophyta</taxon>
        <taxon>Spermatophyta</taxon>
        <taxon>Magnoliopsida</taxon>
        <taxon>Liliopsida</taxon>
        <taxon>Acoraceae</taxon>
        <taxon>Acorus</taxon>
    </lineage>
</organism>
<dbReference type="GO" id="GO:0000139">
    <property type="term" value="C:Golgi membrane"/>
    <property type="evidence" value="ECO:0007669"/>
    <property type="project" value="UniProtKB-SubCell"/>
</dbReference>
<dbReference type="InterPro" id="IPR027027">
    <property type="entry name" value="GOSR2/Membrin/Bos1"/>
</dbReference>
<gene>
    <name evidence="10" type="ORF">QJS04_geneDACA012989</name>
</gene>
<dbReference type="Proteomes" id="UP001179952">
    <property type="component" value="Unassembled WGS sequence"/>
</dbReference>
<keyword evidence="7 8" id="KW-0472">Membrane</keyword>
<evidence type="ECO:0000256" key="4">
    <source>
        <dbReference type="ARBA" id="ARBA00022927"/>
    </source>
</evidence>
<feature type="transmembrane region" description="Helical" evidence="9">
    <location>
        <begin position="208"/>
        <end position="227"/>
    </location>
</feature>
<dbReference type="SUPFAM" id="SSF58038">
    <property type="entry name" value="SNARE fusion complex"/>
    <property type="match status" value="1"/>
</dbReference>
<keyword evidence="5 9" id="KW-1133">Transmembrane helix</keyword>
<dbReference type="GO" id="GO:0000149">
    <property type="term" value="F:SNARE binding"/>
    <property type="evidence" value="ECO:0007669"/>
    <property type="project" value="TreeGrafter"/>
</dbReference>
<evidence type="ECO:0000313" key="11">
    <source>
        <dbReference type="Proteomes" id="UP001179952"/>
    </source>
</evidence>
<dbReference type="AlphaFoldDB" id="A0AAV9B4E3"/>
<keyword evidence="3 9" id="KW-0812">Transmembrane</keyword>
<reference evidence="10" key="1">
    <citation type="journal article" date="2023" name="Nat. Commun.">
        <title>Diploid and tetraploid genomes of Acorus and the evolution of monocots.</title>
        <authorList>
            <person name="Ma L."/>
            <person name="Liu K.W."/>
            <person name="Li Z."/>
            <person name="Hsiao Y.Y."/>
            <person name="Qi Y."/>
            <person name="Fu T."/>
            <person name="Tang G.D."/>
            <person name="Zhang D."/>
            <person name="Sun W.H."/>
            <person name="Liu D.K."/>
            <person name="Li Y."/>
            <person name="Chen G.Z."/>
            <person name="Liu X.D."/>
            <person name="Liao X.Y."/>
            <person name="Jiang Y.T."/>
            <person name="Yu X."/>
            <person name="Hao Y."/>
            <person name="Huang J."/>
            <person name="Zhao X.W."/>
            <person name="Ke S."/>
            <person name="Chen Y.Y."/>
            <person name="Wu W.L."/>
            <person name="Hsu J.L."/>
            <person name="Lin Y.F."/>
            <person name="Huang M.D."/>
            <person name="Li C.Y."/>
            <person name="Huang L."/>
            <person name="Wang Z.W."/>
            <person name="Zhao X."/>
            <person name="Zhong W.Y."/>
            <person name="Peng D.H."/>
            <person name="Ahmad S."/>
            <person name="Lan S."/>
            <person name="Zhang J.S."/>
            <person name="Tsai W.C."/>
            <person name="Van de Peer Y."/>
            <person name="Liu Z.J."/>
        </authorList>
    </citation>
    <scope>NUCLEOTIDE SEQUENCE</scope>
    <source>
        <strain evidence="10">SCP</strain>
    </source>
</reference>
<comment type="similarity">
    <text evidence="8">Belongs to the GOSR2 family.</text>
</comment>
<reference evidence="10" key="2">
    <citation type="submission" date="2023-06" db="EMBL/GenBank/DDBJ databases">
        <authorList>
            <person name="Ma L."/>
            <person name="Liu K.-W."/>
            <person name="Li Z."/>
            <person name="Hsiao Y.-Y."/>
            <person name="Qi Y."/>
            <person name="Fu T."/>
            <person name="Tang G."/>
            <person name="Zhang D."/>
            <person name="Sun W.-H."/>
            <person name="Liu D.-K."/>
            <person name="Li Y."/>
            <person name="Chen G.-Z."/>
            <person name="Liu X.-D."/>
            <person name="Liao X.-Y."/>
            <person name="Jiang Y.-T."/>
            <person name="Yu X."/>
            <person name="Hao Y."/>
            <person name="Huang J."/>
            <person name="Zhao X.-W."/>
            <person name="Ke S."/>
            <person name="Chen Y.-Y."/>
            <person name="Wu W.-L."/>
            <person name="Hsu J.-L."/>
            <person name="Lin Y.-F."/>
            <person name="Huang M.-D."/>
            <person name="Li C.-Y."/>
            <person name="Huang L."/>
            <person name="Wang Z.-W."/>
            <person name="Zhao X."/>
            <person name="Zhong W.-Y."/>
            <person name="Peng D.-H."/>
            <person name="Ahmad S."/>
            <person name="Lan S."/>
            <person name="Zhang J.-S."/>
            <person name="Tsai W.-C."/>
            <person name="Van De Peer Y."/>
            <person name="Liu Z.-J."/>
        </authorList>
    </citation>
    <scope>NUCLEOTIDE SEQUENCE</scope>
    <source>
        <strain evidence="10">SCP</strain>
        <tissue evidence="10">Leaves</tissue>
    </source>
</reference>
<dbReference type="PANTHER" id="PTHR21230">
    <property type="entry name" value="VESICLE TRANSPORT V-SNARE PROTEIN VTI1-RELATED"/>
    <property type="match status" value="1"/>
</dbReference>
<dbReference type="GO" id="GO:0005484">
    <property type="term" value="F:SNAP receptor activity"/>
    <property type="evidence" value="ECO:0007669"/>
    <property type="project" value="InterPro"/>
</dbReference>
<dbReference type="EMBL" id="JAUJYN010000005">
    <property type="protein sequence ID" value="KAK1271437.1"/>
    <property type="molecule type" value="Genomic_DNA"/>
</dbReference>
<sequence>MEGGVGVEGGGATLSDMYQRSKKLSIQIRDGLERLESSPSIVADAPPPELSFSIKRDIAQFQSLCVDMDRLCRSIASKGHRDLWKRKIEVAAEETDSLKKNLDSYLLRHQKRLMEAKERAELLERLNGDSSHVLRIFDDEAQAMQSARNSHVMVDEAYNTGVAILSKYAEQRDRLKRAQRKALDVLNTVGLSNSVLKLIERRHRLDKWIAYAGMVFTVVAMSVFWRWTH</sequence>
<evidence type="ECO:0000256" key="2">
    <source>
        <dbReference type="ARBA" id="ARBA00022448"/>
    </source>
</evidence>
<dbReference type="GO" id="GO:0015031">
    <property type="term" value="P:protein transport"/>
    <property type="evidence" value="ECO:0007669"/>
    <property type="project" value="UniProtKB-KW"/>
</dbReference>
<comment type="function">
    <text evidence="8">Involved in transport of proteins from the cis/medial-Golgi to the trans-Golgi network.</text>
</comment>
<dbReference type="CDD" id="cd15863">
    <property type="entry name" value="SNARE_GS27"/>
    <property type="match status" value="1"/>
</dbReference>
<evidence type="ECO:0000256" key="1">
    <source>
        <dbReference type="ARBA" id="ARBA00004409"/>
    </source>
</evidence>
<evidence type="ECO:0000256" key="5">
    <source>
        <dbReference type="ARBA" id="ARBA00022989"/>
    </source>
</evidence>
<comment type="subcellular location">
    <subcellularLocation>
        <location evidence="1">Golgi apparatus membrane</location>
        <topology evidence="1">Single-pass type IV membrane protein</topology>
    </subcellularLocation>
</comment>
<dbReference type="GO" id="GO:0005789">
    <property type="term" value="C:endoplasmic reticulum membrane"/>
    <property type="evidence" value="ECO:0007669"/>
    <property type="project" value="TreeGrafter"/>
</dbReference>
<keyword evidence="11" id="KW-1185">Reference proteome</keyword>
<dbReference type="GO" id="GO:0031902">
    <property type="term" value="C:late endosome membrane"/>
    <property type="evidence" value="ECO:0007669"/>
    <property type="project" value="TreeGrafter"/>
</dbReference>
<dbReference type="PIRSF" id="PIRSF028865">
    <property type="entry name" value="Membrin-2"/>
    <property type="match status" value="1"/>
</dbReference>
<dbReference type="Pfam" id="PF12352">
    <property type="entry name" value="V-SNARE_C"/>
    <property type="match status" value="1"/>
</dbReference>
<comment type="caution">
    <text evidence="10">The sequence shown here is derived from an EMBL/GenBank/DDBJ whole genome shotgun (WGS) entry which is preliminary data.</text>
</comment>
<protein>
    <recommendedName>
        <fullName evidence="8">Membrin</fullName>
    </recommendedName>
</protein>
<proteinExistence type="inferred from homology"/>
<evidence type="ECO:0000256" key="6">
    <source>
        <dbReference type="ARBA" id="ARBA00023034"/>
    </source>
</evidence>
<evidence type="ECO:0000256" key="7">
    <source>
        <dbReference type="ARBA" id="ARBA00023136"/>
    </source>
</evidence>
<evidence type="ECO:0000256" key="9">
    <source>
        <dbReference type="SAM" id="Phobius"/>
    </source>
</evidence>